<dbReference type="InterPro" id="IPR038763">
    <property type="entry name" value="DHH_sf"/>
</dbReference>
<keyword evidence="4 9" id="KW-0378">Hydrolase</keyword>
<dbReference type="InterPro" id="IPR001667">
    <property type="entry name" value="DDH_dom"/>
</dbReference>
<dbReference type="SUPFAM" id="SSF64182">
    <property type="entry name" value="DHH phosphoesterases"/>
    <property type="match status" value="1"/>
</dbReference>
<dbReference type="GO" id="GO:0006281">
    <property type="term" value="P:DNA repair"/>
    <property type="evidence" value="ECO:0007669"/>
    <property type="project" value="InterPro"/>
</dbReference>
<evidence type="ECO:0000256" key="4">
    <source>
        <dbReference type="ARBA" id="ARBA00022801"/>
    </source>
</evidence>
<accession>A0A1H6F7X8</accession>
<dbReference type="Proteomes" id="UP000236724">
    <property type="component" value="Unassembled WGS sequence"/>
</dbReference>
<evidence type="ECO:0000259" key="8">
    <source>
        <dbReference type="Pfam" id="PF17768"/>
    </source>
</evidence>
<dbReference type="Pfam" id="PF17768">
    <property type="entry name" value="RecJ_OB"/>
    <property type="match status" value="1"/>
</dbReference>
<feature type="domain" description="RecJ OB" evidence="8">
    <location>
        <begin position="471"/>
        <end position="573"/>
    </location>
</feature>
<dbReference type="InterPro" id="IPR004610">
    <property type="entry name" value="RecJ"/>
</dbReference>
<protein>
    <recommendedName>
        <fullName evidence="2">Single-stranded-DNA-specific exonuclease RecJ</fullName>
    </recommendedName>
</protein>
<name>A0A1H6F7X8_9GAMM</name>
<dbReference type="PANTHER" id="PTHR30255:SF2">
    <property type="entry name" value="SINGLE-STRANDED-DNA-SPECIFIC EXONUCLEASE RECJ"/>
    <property type="match status" value="1"/>
</dbReference>
<evidence type="ECO:0000256" key="5">
    <source>
        <dbReference type="ARBA" id="ARBA00022839"/>
    </source>
</evidence>
<organism evidence="9 10">
    <name type="scientific">Candidatus Venteria ishoeyi</name>
    <dbReference type="NCBI Taxonomy" id="1899563"/>
    <lineage>
        <taxon>Bacteria</taxon>
        <taxon>Pseudomonadati</taxon>
        <taxon>Pseudomonadota</taxon>
        <taxon>Gammaproteobacteria</taxon>
        <taxon>Thiotrichales</taxon>
        <taxon>Thiotrichaceae</taxon>
        <taxon>Venteria</taxon>
    </lineage>
</organism>
<evidence type="ECO:0000313" key="10">
    <source>
        <dbReference type="Proteomes" id="UP000236724"/>
    </source>
</evidence>
<feature type="domain" description="DHHA1" evidence="7">
    <location>
        <begin position="361"/>
        <end position="453"/>
    </location>
</feature>
<dbReference type="InterPro" id="IPR003156">
    <property type="entry name" value="DHHA1_dom"/>
</dbReference>
<sequence length="578" mass="64667">MNTLKIRQRPTPDTYHFDDSLHPVLQRILAARGITSLDELDHRLPRLLPWQSLKGINSAVDLLVYSLQHQESLLIVADFDADGATSCAVGIRALQAMGIQKIHYLVPDRAKHGYGLTPVIADLAAKLQPDLLITVDNGISSIEGVKQARAHGMKVLITDHHLPGEQTPEADAIVNPNQVGDQFPSKSLAGVGVIFYLMIALRARLRELNWFEQQSLAEPNLAQWLDLVALGSVADVVALDQNNRILVNQGLLHIRKGQCCPGIEGLIKVAGREQSRLNSSDLGFYLGPRINAAGRMDDMRYGIECLLDDDPKTALDKASQLDIFNQERRAVESEMLEDALEILQRLDLEQCGELPLGLCLFDKNWHQGVIGILASRIKDRWHRPVIIFTSNEENPEEIKGSARSIPGFHIRDGLANIHSRHPQLLSKFGGHAMAAGLSLHASQLEHFQTEFDLEVRRHLNKKALEGIIDSDGSLPANAFTIEFAELLRDFTPWGQAFPEPVFDGNFEILEKKVLKNKHLKMRVQAEDCPYPVDAIAFGKTDEDWHPDTHSVHLVYRLDINQFRGFQSLQLMVQQIEPC</sequence>
<evidence type="ECO:0000313" key="9">
    <source>
        <dbReference type="EMBL" id="SEH05065.1"/>
    </source>
</evidence>
<dbReference type="Pfam" id="PF01368">
    <property type="entry name" value="DHH"/>
    <property type="match status" value="1"/>
</dbReference>
<gene>
    <name evidence="9" type="primary">recJ</name>
    <name evidence="9" type="ORF">MBHS_00918</name>
</gene>
<feature type="domain" description="DDH" evidence="6">
    <location>
        <begin position="74"/>
        <end position="231"/>
    </location>
</feature>
<dbReference type="Gene3D" id="3.10.310.30">
    <property type="match status" value="1"/>
</dbReference>
<keyword evidence="3" id="KW-0540">Nuclease</keyword>
<dbReference type="FunFam" id="3.90.1640.30:FF:000001">
    <property type="entry name" value="Single-stranded-DNA-specific exonuclease RecJ"/>
    <property type="match status" value="1"/>
</dbReference>
<dbReference type="GO" id="GO:0006310">
    <property type="term" value="P:DNA recombination"/>
    <property type="evidence" value="ECO:0007669"/>
    <property type="project" value="InterPro"/>
</dbReference>
<proteinExistence type="inferred from homology"/>
<dbReference type="InterPro" id="IPR051673">
    <property type="entry name" value="SSDNA_exonuclease_RecJ"/>
</dbReference>
<dbReference type="GO" id="GO:0008409">
    <property type="term" value="F:5'-3' exonuclease activity"/>
    <property type="evidence" value="ECO:0007669"/>
    <property type="project" value="InterPro"/>
</dbReference>
<keyword evidence="5 9" id="KW-0269">Exonuclease</keyword>
<evidence type="ECO:0000256" key="1">
    <source>
        <dbReference type="ARBA" id="ARBA00005915"/>
    </source>
</evidence>
<evidence type="ECO:0000259" key="6">
    <source>
        <dbReference type="Pfam" id="PF01368"/>
    </source>
</evidence>
<dbReference type="NCBIfam" id="TIGR00644">
    <property type="entry name" value="recJ"/>
    <property type="match status" value="1"/>
</dbReference>
<dbReference type="RefSeq" id="WP_103919050.1">
    <property type="nucleotide sequence ID" value="NZ_FMSV02000152.1"/>
</dbReference>
<comment type="similarity">
    <text evidence="1">Belongs to the RecJ family.</text>
</comment>
<reference evidence="9 10" key="1">
    <citation type="submission" date="2016-10" db="EMBL/GenBank/DDBJ databases">
        <authorList>
            <person name="de Groot N.N."/>
        </authorList>
    </citation>
    <scope>NUCLEOTIDE SEQUENCE [LARGE SCALE GENOMIC DNA]</scope>
    <source>
        <strain evidence="9">MBHS1</strain>
    </source>
</reference>
<evidence type="ECO:0000256" key="3">
    <source>
        <dbReference type="ARBA" id="ARBA00022722"/>
    </source>
</evidence>
<evidence type="ECO:0000256" key="2">
    <source>
        <dbReference type="ARBA" id="ARBA00019841"/>
    </source>
</evidence>
<dbReference type="Gene3D" id="3.90.1640.30">
    <property type="match status" value="1"/>
</dbReference>
<keyword evidence="10" id="KW-1185">Reference proteome</keyword>
<dbReference type="Pfam" id="PF02272">
    <property type="entry name" value="DHHA1"/>
    <property type="match status" value="1"/>
</dbReference>
<dbReference type="GO" id="GO:0003676">
    <property type="term" value="F:nucleic acid binding"/>
    <property type="evidence" value="ECO:0007669"/>
    <property type="project" value="InterPro"/>
</dbReference>
<dbReference type="InterPro" id="IPR041122">
    <property type="entry name" value="RecJ_OB"/>
</dbReference>
<dbReference type="PANTHER" id="PTHR30255">
    <property type="entry name" value="SINGLE-STRANDED-DNA-SPECIFIC EXONUCLEASE RECJ"/>
    <property type="match status" value="1"/>
</dbReference>
<evidence type="ECO:0000259" key="7">
    <source>
        <dbReference type="Pfam" id="PF02272"/>
    </source>
</evidence>
<dbReference type="OrthoDB" id="9809852at2"/>
<dbReference type="AlphaFoldDB" id="A0A1H6F7X8"/>
<dbReference type="EMBL" id="FMSV02000152">
    <property type="protein sequence ID" value="SEH05065.1"/>
    <property type="molecule type" value="Genomic_DNA"/>
</dbReference>